<dbReference type="InterPro" id="IPR003382">
    <property type="entry name" value="Flavoprotein"/>
</dbReference>
<keyword evidence="4" id="KW-1133">Transmembrane helix</keyword>
<dbReference type="GO" id="GO:0010181">
    <property type="term" value="F:FMN binding"/>
    <property type="evidence" value="ECO:0007669"/>
    <property type="project" value="TreeGrafter"/>
</dbReference>
<protein>
    <submittedName>
        <fullName evidence="6">Flavoprotein</fullName>
    </submittedName>
</protein>
<dbReference type="PANTHER" id="PTHR14359:SF6">
    <property type="entry name" value="PHOSPHOPANTOTHENOYLCYSTEINE DECARBOXYLASE"/>
    <property type="match status" value="1"/>
</dbReference>
<evidence type="ECO:0000259" key="5">
    <source>
        <dbReference type="Pfam" id="PF02441"/>
    </source>
</evidence>
<dbReference type="InterPro" id="IPR036551">
    <property type="entry name" value="Flavin_trans-like"/>
</dbReference>
<keyword evidence="4" id="KW-0812">Transmembrane</keyword>
<dbReference type="EMBL" id="CP099428">
    <property type="protein sequence ID" value="USW58521.1"/>
    <property type="molecule type" value="Genomic_DNA"/>
</dbReference>
<evidence type="ECO:0000256" key="1">
    <source>
        <dbReference type="ARBA" id="ARBA00022993"/>
    </source>
</evidence>
<dbReference type="AlphaFoldDB" id="A0A9Q9B7I3"/>
<dbReference type="Pfam" id="PF02441">
    <property type="entry name" value="Flavoprotein"/>
    <property type="match status" value="1"/>
</dbReference>
<evidence type="ECO:0000313" key="7">
    <source>
        <dbReference type="Proteomes" id="UP001056384"/>
    </source>
</evidence>
<keyword evidence="4" id="KW-0472">Membrane</keyword>
<dbReference type="GO" id="GO:0004633">
    <property type="term" value="F:phosphopantothenoylcysteine decarboxylase activity"/>
    <property type="evidence" value="ECO:0007669"/>
    <property type="project" value="TreeGrafter"/>
</dbReference>
<dbReference type="GO" id="GO:0015937">
    <property type="term" value="P:coenzyme A biosynthetic process"/>
    <property type="evidence" value="ECO:0007669"/>
    <property type="project" value="UniProtKB-KW"/>
</dbReference>
<dbReference type="PANTHER" id="PTHR14359">
    <property type="entry name" value="HOMO-OLIGOMERIC FLAVIN CONTAINING CYS DECARBOXYLASE FAMILY"/>
    <property type="match status" value="1"/>
</dbReference>
<reference evidence="6" key="1">
    <citation type="submission" date="2022-06" db="EMBL/GenBank/DDBJ databases">
        <title>Complete genome sequences of two strains of the flax pathogen Septoria linicola.</title>
        <authorList>
            <person name="Lapalu N."/>
            <person name="Simon A."/>
            <person name="Demenou B."/>
            <person name="Paumier D."/>
            <person name="Guillot M.-P."/>
            <person name="Gout L."/>
            <person name="Valade R."/>
        </authorList>
    </citation>
    <scope>NUCLEOTIDE SEQUENCE</scope>
    <source>
        <strain evidence="6">SE15195</strain>
    </source>
</reference>
<accession>A0A9Q9B7I3</accession>
<comment type="similarity">
    <text evidence="2">Belongs to the HFCD (homooligomeric flavin containing Cys decarboxylase) superfamily.</text>
</comment>
<feature type="transmembrane region" description="Helical" evidence="4">
    <location>
        <begin position="13"/>
        <end position="34"/>
    </location>
</feature>
<gene>
    <name evidence="6" type="ORF">Slin15195_G118400</name>
</gene>
<evidence type="ECO:0000256" key="3">
    <source>
        <dbReference type="SAM" id="MobiDB-lite"/>
    </source>
</evidence>
<dbReference type="Gene3D" id="3.40.50.1950">
    <property type="entry name" value="Flavin prenyltransferase-like"/>
    <property type="match status" value="1"/>
</dbReference>
<keyword evidence="1" id="KW-0173">Coenzyme A biosynthesis</keyword>
<proteinExistence type="inferred from homology"/>
<evidence type="ECO:0000256" key="2">
    <source>
        <dbReference type="ARBA" id="ARBA00038350"/>
    </source>
</evidence>
<evidence type="ECO:0000256" key="4">
    <source>
        <dbReference type="SAM" id="Phobius"/>
    </source>
</evidence>
<dbReference type="GO" id="GO:0071513">
    <property type="term" value="C:phosphopantothenoylcysteine decarboxylase complex"/>
    <property type="evidence" value="ECO:0007669"/>
    <property type="project" value="TreeGrafter"/>
</dbReference>
<name>A0A9Q9B7I3_9PEZI</name>
<feature type="domain" description="Flavoprotein" evidence="5">
    <location>
        <begin position="97"/>
        <end position="322"/>
    </location>
</feature>
<sequence length="344" mass="38158">MAWPETDKALAELLLKLPAAIAVLFLMSVGYFVIRNKHLFEDERWQSDPLGHFSNPAPQAEQIPTDKHQQKKQDPNADLLIPAILKASDHANDGKHHILLCATGSVATIKIPNIAEALSAHKNVSIRILLTESACQFLQGQASEQPKLSSILQLPNVDGIYRDADEWHKPWVRGDHILHIELRRWADIMVIVPLSANALAKLAMGLSDNLVYSVARAWDTTGLIDEARPGIRLPYTGRSIAEGKEGKVVRKKGVLVAPAMNTAMWNHPVTKRHLDVLEREWNVANGGWIEVLRPIDKGLACGDKGGGGMREWKEIVKVLEDRLELGGRKRATVEEDTDLIVVDS</sequence>
<organism evidence="6 7">
    <name type="scientific">Septoria linicola</name>
    <dbReference type="NCBI Taxonomy" id="215465"/>
    <lineage>
        <taxon>Eukaryota</taxon>
        <taxon>Fungi</taxon>
        <taxon>Dikarya</taxon>
        <taxon>Ascomycota</taxon>
        <taxon>Pezizomycotina</taxon>
        <taxon>Dothideomycetes</taxon>
        <taxon>Dothideomycetidae</taxon>
        <taxon>Mycosphaerellales</taxon>
        <taxon>Mycosphaerellaceae</taxon>
        <taxon>Septoria</taxon>
    </lineage>
</organism>
<feature type="region of interest" description="Disordered" evidence="3">
    <location>
        <begin position="50"/>
        <end position="72"/>
    </location>
</feature>
<evidence type="ECO:0000313" key="6">
    <source>
        <dbReference type="EMBL" id="USW58521.1"/>
    </source>
</evidence>
<keyword evidence="7" id="KW-1185">Reference proteome</keyword>
<dbReference type="SUPFAM" id="SSF52507">
    <property type="entry name" value="Homo-oligomeric flavin-containing Cys decarboxylases, HFCD"/>
    <property type="match status" value="1"/>
</dbReference>
<dbReference type="Proteomes" id="UP001056384">
    <property type="component" value="Chromosome 11"/>
</dbReference>